<keyword evidence="4 7" id="KW-0472">Membrane</keyword>
<feature type="transmembrane region" description="Helical" evidence="7">
    <location>
        <begin position="51"/>
        <end position="71"/>
    </location>
</feature>
<dbReference type="InterPro" id="IPR049326">
    <property type="entry name" value="Rhodopsin_dom_fungi"/>
</dbReference>
<feature type="transmembrane region" description="Helical" evidence="7">
    <location>
        <begin position="203"/>
        <end position="229"/>
    </location>
</feature>
<dbReference type="STRING" id="1076935.U4LYL8"/>
<dbReference type="OrthoDB" id="5372266at2759"/>
<dbReference type="PANTHER" id="PTHR33048">
    <property type="entry name" value="PTH11-LIKE INTEGRAL MEMBRANE PROTEIN (AFU_ORTHOLOGUE AFUA_5G11245)"/>
    <property type="match status" value="1"/>
</dbReference>
<feature type="transmembrane region" description="Helical" evidence="7">
    <location>
        <begin position="83"/>
        <end position="104"/>
    </location>
</feature>
<sequence>MACILDNTGATIPGVWLAAKEVTRARMNPVAAEQERFGNSHDLKLIFVEHIGYYLTMACIKAAYMLFYTGLYFRADCRRKIPLYIAWGIYAASYISGLFLLFFWCHPLSDNWHPTNPYCSSVFSLPIFTTLALLNIITDLAILLPLFTLLSSLRLQPLEKASLAVIMGIGSISIVASMVRLVVVGKRLKEKPQMDWDTARVCFLLCIAEILFAVVAFVGPSFRGVFIGWRKERSRRESKQEVIQEEFCDKRRFRVFEGCGSLSDEKGLRVGTPKSSGGETEDTEFSARI</sequence>
<dbReference type="GO" id="GO:0016020">
    <property type="term" value="C:membrane"/>
    <property type="evidence" value="ECO:0007669"/>
    <property type="project" value="UniProtKB-SubCell"/>
</dbReference>
<feature type="region of interest" description="Disordered" evidence="6">
    <location>
        <begin position="262"/>
        <end position="289"/>
    </location>
</feature>
<evidence type="ECO:0000256" key="5">
    <source>
        <dbReference type="ARBA" id="ARBA00038359"/>
    </source>
</evidence>
<keyword evidence="3 7" id="KW-1133">Transmembrane helix</keyword>
<feature type="transmembrane region" description="Helical" evidence="7">
    <location>
        <begin position="162"/>
        <end position="183"/>
    </location>
</feature>
<dbReference type="InterPro" id="IPR052337">
    <property type="entry name" value="SAT4-like"/>
</dbReference>
<comment type="similarity">
    <text evidence="5">Belongs to the SAT4 family.</text>
</comment>
<dbReference type="PANTHER" id="PTHR33048:SF47">
    <property type="entry name" value="INTEGRAL MEMBRANE PROTEIN-RELATED"/>
    <property type="match status" value="1"/>
</dbReference>
<feature type="compositionally biased region" description="Acidic residues" evidence="6">
    <location>
        <begin position="279"/>
        <end position="289"/>
    </location>
</feature>
<dbReference type="AlphaFoldDB" id="U4LYL8"/>
<feature type="transmembrane region" description="Helical" evidence="7">
    <location>
        <begin position="124"/>
        <end position="150"/>
    </location>
</feature>
<evidence type="ECO:0000313" key="10">
    <source>
        <dbReference type="Proteomes" id="UP000018144"/>
    </source>
</evidence>
<dbReference type="EMBL" id="HF936670">
    <property type="protein sequence ID" value="CCX34953.1"/>
    <property type="molecule type" value="Genomic_DNA"/>
</dbReference>
<gene>
    <name evidence="9" type="ORF">PCON_04629</name>
</gene>
<evidence type="ECO:0000256" key="4">
    <source>
        <dbReference type="ARBA" id="ARBA00023136"/>
    </source>
</evidence>
<organism evidence="9 10">
    <name type="scientific">Pyronema omphalodes (strain CBS 100304)</name>
    <name type="common">Pyronema confluens</name>
    <dbReference type="NCBI Taxonomy" id="1076935"/>
    <lineage>
        <taxon>Eukaryota</taxon>
        <taxon>Fungi</taxon>
        <taxon>Dikarya</taxon>
        <taxon>Ascomycota</taxon>
        <taxon>Pezizomycotina</taxon>
        <taxon>Pezizomycetes</taxon>
        <taxon>Pezizales</taxon>
        <taxon>Pyronemataceae</taxon>
        <taxon>Pyronema</taxon>
    </lineage>
</organism>
<dbReference type="Proteomes" id="UP000018144">
    <property type="component" value="Unassembled WGS sequence"/>
</dbReference>
<dbReference type="Pfam" id="PF20684">
    <property type="entry name" value="Fung_rhodopsin"/>
    <property type="match status" value="1"/>
</dbReference>
<protein>
    <recommendedName>
        <fullName evidence="8">Rhodopsin domain-containing protein</fullName>
    </recommendedName>
</protein>
<evidence type="ECO:0000256" key="3">
    <source>
        <dbReference type="ARBA" id="ARBA00022989"/>
    </source>
</evidence>
<name>U4LYL8_PYROM</name>
<evidence type="ECO:0000256" key="1">
    <source>
        <dbReference type="ARBA" id="ARBA00004141"/>
    </source>
</evidence>
<reference evidence="9 10" key="1">
    <citation type="journal article" date="2013" name="PLoS Genet.">
        <title>The genome and development-dependent transcriptomes of Pyronema confluens: a window into fungal evolution.</title>
        <authorList>
            <person name="Traeger S."/>
            <person name="Altegoer F."/>
            <person name="Freitag M."/>
            <person name="Gabaldon T."/>
            <person name="Kempken F."/>
            <person name="Kumar A."/>
            <person name="Marcet-Houben M."/>
            <person name="Poggeler S."/>
            <person name="Stajich J.E."/>
            <person name="Nowrousian M."/>
        </authorList>
    </citation>
    <scope>NUCLEOTIDE SEQUENCE [LARGE SCALE GENOMIC DNA]</scope>
    <source>
        <strain evidence="10">CBS 100304</strain>
        <tissue evidence="9">Vegetative mycelium</tissue>
    </source>
</reference>
<proteinExistence type="inferred from homology"/>
<feature type="domain" description="Rhodopsin" evidence="8">
    <location>
        <begin position="43"/>
        <end position="224"/>
    </location>
</feature>
<keyword evidence="10" id="KW-1185">Reference proteome</keyword>
<accession>U4LYL8</accession>
<evidence type="ECO:0000256" key="6">
    <source>
        <dbReference type="SAM" id="MobiDB-lite"/>
    </source>
</evidence>
<evidence type="ECO:0000313" key="9">
    <source>
        <dbReference type="EMBL" id="CCX34953.1"/>
    </source>
</evidence>
<comment type="subcellular location">
    <subcellularLocation>
        <location evidence="1">Membrane</location>
        <topology evidence="1">Multi-pass membrane protein</topology>
    </subcellularLocation>
</comment>
<evidence type="ECO:0000256" key="7">
    <source>
        <dbReference type="SAM" id="Phobius"/>
    </source>
</evidence>
<evidence type="ECO:0000256" key="2">
    <source>
        <dbReference type="ARBA" id="ARBA00022692"/>
    </source>
</evidence>
<evidence type="ECO:0000259" key="8">
    <source>
        <dbReference type="Pfam" id="PF20684"/>
    </source>
</evidence>
<keyword evidence="2 7" id="KW-0812">Transmembrane</keyword>